<accession>A0A9X0CIX9</accession>
<evidence type="ECO:0000256" key="8">
    <source>
        <dbReference type="ARBA" id="ARBA00023315"/>
    </source>
</evidence>
<comment type="caution">
    <text evidence="12">The sequence shown here is derived from an EMBL/GenBank/DDBJ whole genome shotgun (WGS) entry which is preliminary data.</text>
</comment>
<protein>
    <recommendedName>
        <fullName evidence="10">Lysophospholipid acyltransferase 7</fullName>
    </recommendedName>
</protein>
<name>A0A9X0CIX9_9CNID</name>
<dbReference type="InterPro" id="IPR049941">
    <property type="entry name" value="LPLAT_7/PORCN-like"/>
</dbReference>
<dbReference type="AlphaFoldDB" id="A0A9X0CIX9"/>
<comment type="similarity">
    <text evidence="3">Belongs to the membrane-bound acyltransferase family.</text>
</comment>
<evidence type="ECO:0000313" key="12">
    <source>
        <dbReference type="EMBL" id="KAJ7340403.1"/>
    </source>
</evidence>
<keyword evidence="5 11" id="KW-0812">Transmembrane</keyword>
<comment type="pathway">
    <text evidence="2">Lipid metabolism; phospholipid metabolism.</text>
</comment>
<evidence type="ECO:0000256" key="4">
    <source>
        <dbReference type="ARBA" id="ARBA00022679"/>
    </source>
</evidence>
<dbReference type="PANTHER" id="PTHR13906:SF16">
    <property type="entry name" value="LYSOPHOSPHOLIPID ACYLTRANSFERASE 7"/>
    <property type="match status" value="1"/>
</dbReference>
<evidence type="ECO:0000256" key="3">
    <source>
        <dbReference type="ARBA" id="ARBA00010323"/>
    </source>
</evidence>
<keyword evidence="4" id="KW-0808">Transferase</keyword>
<proteinExistence type="inferred from homology"/>
<keyword evidence="6 11" id="KW-1133">Transmembrane helix</keyword>
<keyword evidence="8 12" id="KW-0012">Acyltransferase</keyword>
<sequence length="205" mass="23388">MSTTDILYLSMLLGSIPLGHLVKISGSPARKQFLCTAAGICLGMALVGVWGILHSFVTILGTYLIVVSLGPRRCEWVAFLYVFGYLFFFRTCTYFGFEKPPAHSNAIQLLVTLRCCTFPFEIFDPEVTGETDSKKSKRPSFYEFLSYSYCYCGLTTGPYYRYKTFKDMINQEHPKQISTFIPAIRNLKTVPFFGAIYLLLNHYFQ</sequence>
<dbReference type="GO" id="GO:0016020">
    <property type="term" value="C:membrane"/>
    <property type="evidence" value="ECO:0007669"/>
    <property type="project" value="UniProtKB-SubCell"/>
</dbReference>
<comment type="subcellular location">
    <subcellularLocation>
        <location evidence="1">Membrane</location>
        <topology evidence="1">Multi-pass membrane protein</topology>
    </subcellularLocation>
</comment>
<dbReference type="OrthoDB" id="7663182at2759"/>
<evidence type="ECO:0000256" key="10">
    <source>
        <dbReference type="ARBA" id="ARBA00093678"/>
    </source>
</evidence>
<feature type="transmembrane region" description="Helical" evidence="11">
    <location>
        <begin position="34"/>
        <end position="66"/>
    </location>
</feature>
<evidence type="ECO:0000256" key="11">
    <source>
        <dbReference type="SAM" id="Phobius"/>
    </source>
</evidence>
<evidence type="ECO:0000256" key="9">
    <source>
        <dbReference type="ARBA" id="ARBA00025707"/>
    </source>
</evidence>
<dbReference type="GO" id="GO:0030258">
    <property type="term" value="P:lipid modification"/>
    <property type="evidence" value="ECO:0007669"/>
    <property type="project" value="TreeGrafter"/>
</dbReference>
<keyword evidence="13" id="KW-1185">Reference proteome</keyword>
<evidence type="ECO:0000256" key="5">
    <source>
        <dbReference type="ARBA" id="ARBA00022692"/>
    </source>
</evidence>
<keyword evidence="7 11" id="KW-0472">Membrane</keyword>
<dbReference type="GO" id="GO:0044233">
    <property type="term" value="C:mitochondria-associated endoplasmic reticulum membrane contact site"/>
    <property type="evidence" value="ECO:0007669"/>
    <property type="project" value="TreeGrafter"/>
</dbReference>
<dbReference type="GO" id="GO:0071617">
    <property type="term" value="F:lysophospholipid acyltransferase activity"/>
    <property type="evidence" value="ECO:0007669"/>
    <property type="project" value="TreeGrafter"/>
</dbReference>
<evidence type="ECO:0000313" key="13">
    <source>
        <dbReference type="Proteomes" id="UP001163046"/>
    </source>
</evidence>
<reference evidence="12" key="1">
    <citation type="submission" date="2023-01" db="EMBL/GenBank/DDBJ databases">
        <title>Genome assembly of the deep-sea coral Lophelia pertusa.</title>
        <authorList>
            <person name="Herrera S."/>
            <person name="Cordes E."/>
        </authorList>
    </citation>
    <scope>NUCLEOTIDE SEQUENCE</scope>
    <source>
        <strain evidence="12">USNM1676648</strain>
        <tissue evidence="12">Polyp</tissue>
    </source>
</reference>
<dbReference type="Proteomes" id="UP001163046">
    <property type="component" value="Unassembled WGS sequence"/>
</dbReference>
<dbReference type="GO" id="GO:0006661">
    <property type="term" value="P:phosphatidylinositol biosynthetic process"/>
    <property type="evidence" value="ECO:0007669"/>
    <property type="project" value="TreeGrafter"/>
</dbReference>
<evidence type="ECO:0000256" key="6">
    <source>
        <dbReference type="ARBA" id="ARBA00022989"/>
    </source>
</evidence>
<evidence type="ECO:0000256" key="1">
    <source>
        <dbReference type="ARBA" id="ARBA00004141"/>
    </source>
</evidence>
<dbReference type="EMBL" id="MU827778">
    <property type="protein sequence ID" value="KAJ7340403.1"/>
    <property type="molecule type" value="Genomic_DNA"/>
</dbReference>
<gene>
    <name evidence="12" type="primary">MBOAT7_1</name>
    <name evidence="12" type="ORF">OS493_003148</name>
</gene>
<evidence type="ECO:0000256" key="7">
    <source>
        <dbReference type="ARBA" id="ARBA00023136"/>
    </source>
</evidence>
<feature type="transmembrane region" description="Helical" evidence="11">
    <location>
        <begin position="78"/>
        <end position="97"/>
    </location>
</feature>
<comment type="pathway">
    <text evidence="9">Phospholipid metabolism.</text>
</comment>
<organism evidence="12 13">
    <name type="scientific">Desmophyllum pertusum</name>
    <dbReference type="NCBI Taxonomy" id="174260"/>
    <lineage>
        <taxon>Eukaryota</taxon>
        <taxon>Metazoa</taxon>
        <taxon>Cnidaria</taxon>
        <taxon>Anthozoa</taxon>
        <taxon>Hexacorallia</taxon>
        <taxon>Scleractinia</taxon>
        <taxon>Caryophylliina</taxon>
        <taxon>Caryophylliidae</taxon>
        <taxon>Desmophyllum</taxon>
    </lineage>
</organism>
<dbReference type="PANTHER" id="PTHR13906">
    <property type="entry name" value="PORCUPINE"/>
    <property type="match status" value="1"/>
</dbReference>
<evidence type="ECO:0000256" key="2">
    <source>
        <dbReference type="ARBA" id="ARBA00005074"/>
    </source>
</evidence>
<dbReference type="Pfam" id="PF03062">
    <property type="entry name" value="MBOAT"/>
    <property type="match status" value="1"/>
</dbReference>
<dbReference type="InterPro" id="IPR004299">
    <property type="entry name" value="MBOAT_fam"/>
</dbReference>